<protein>
    <submittedName>
        <fullName evidence="5">Dihydrodipicolinate synthetase</fullName>
    </submittedName>
</protein>
<organism evidence="5 6">
    <name type="scientific">Pararhizobium polonicum</name>
    <dbReference type="NCBI Taxonomy" id="1612624"/>
    <lineage>
        <taxon>Bacteria</taxon>
        <taxon>Pseudomonadati</taxon>
        <taxon>Pseudomonadota</taxon>
        <taxon>Alphaproteobacteria</taxon>
        <taxon>Hyphomicrobiales</taxon>
        <taxon>Rhizobiaceae</taxon>
        <taxon>Rhizobium/Agrobacterium group</taxon>
        <taxon>Pararhizobium</taxon>
    </lineage>
</organism>
<dbReference type="RefSeq" id="WP_068956519.1">
    <property type="nucleotide sequence ID" value="NZ_LGLV01000014.1"/>
</dbReference>
<sequence length="324" mass="34364">MPSQILTANARGVFAISATPFLDDGSLDLASTESLTQFYLDAGVHGLVILGMMGEANKLSDDEARRFLGRVLDVVGGRIPVIVGASNPGTLNLVQLSHDAMAAGAAGVMVAPVTSLRTDPQARDYFAAICNALGPDVPLVLQDFPLALGVHMSASILGQIFAENPQIVMFKHEDWPGLNKLSILRDAEEKGARRLSILTGMGGLHLPQELARGADGAMTGFCFPEMLVGVCAAYARGDAEAGEDLFDIYLPLVRHEAQPGIGLALRKEVLRRRGAIASGVTRHPGPKLTARDHEDLTSLLARIERRLATDGKNAIVAGAERTMA</sequence>
<dbReference type="Pfam" id="PF00701">
    <property type="entry name" value="DHDPS"/>
    <property type="match status" value="1"/>
</dbReference>
<dbReference type="PANTHER" id="PTHR12128:SF66">
    <property type="entry name" value="4-HYDROXY-2-OXOGLUTARATE ALDOLASE, MITOCHONDRIAL"/>
    <property type="match status" value="1"/>
</dbReference>
<accession>A0A1C7NWX0</accession>
<dbReference type="Gene3D" id="3.20.20.70">
    <property type="entry name" value="Aldolase class I"/>
    <property type="match status" value="1"/>
</dbReference>
<dbReference type="AlphaFoldDB" id="A0A1C7NWX0"/>
<dbReference type="PANTHER" id="PTHR12128">
    <property type="entry name" value="DIHYDRODIPICOLINATE SYNTHASE"/>
    <property type="match status" value="1"/>
</dbReference>
<proteinExistence type="inferred from homology"/>
<dbReference type="PATRIC" id="fig|1612624.7.peg.2062"/>
<dbReference type="Proteomes" id="UP000093111">
    <property type="component" value="Unassembled WGS sequence"/>
</dbReference>
<keyword evidence="2 3" id="KW-0456">Lyase</keyword>
<evidence type="ECO:0000313" key="5">
    <source>
        <dbReference type="EMBL" id="OBZ93515.1"/>
    </source>
</evidence>
<dbReference type="SMART" id="SM01130">
    <property type="entry name" value="DHDPS"/>
    <property type="match status" value="1"/>
</dbReference>
<dbReference type="CDD" id="cd00408">
    <property type="entry name" value="DHDPS-like"/>
    <property type="match status" value="1"/>
</dbReference>
<dbReference type="PRINTS" id="PR00146">
    <property type="entry name" value="DHPICSNTHASE"/>
</dbReference>
<comment type="caution">
    <text evidence="5">The sequence shown here is derived from an EMBL/GenBank/DDBJ whole genome shotgun (WGS) entry which is preliminary data.</text>
</comment>
<evidence type="ECO:0000256" key="4">
    <source>
        <dbReference type="PIRSR" id="PIRSR001365-2"/>
    </source>
</evidence>
<dbReference type="InterPro" id="IPR013785">
    <property type="entry name" value="Aldolase_TIM"/>
</dbReference>
<evidence type="ECO:0000256" key="1">
    <source>
        <dbReference type="ARBA" id="ARBA00007592"/>
    </source>
</evidence>
<dbReference type="GO" id="GO:0008840">
    <property type="term" value="F:4-hydroxy-tetrahydrodipicolinate synthase activity"/>
    <property type="evidence" value="ECO:0007669"/>
    <property type="project" value="TreeGrafter"/>
</dbReference>
<dbReference type="SUPFAM" id="SSF51569">
    <property type="entry name" value="Aldolase"/>
    <property type="match status" value="1"/>
</dbReference>
<dbReference type="GO" id="GO:0005829">
    <property type="term" value="C:cytosol"/>
    <property type="evidence" value="ECO:0007669"/>
    <property type="project" value="TreeGrafter"/>
</dbReference>
<name>A0A1C7NWX0_9HYPH</name>
<dbReference type="PIRSF" id="PIRSF001365">
    <property type="entry name" value="DHDPS"/>
    <property type="match status" value="1"/>
</dbReference>
<dbReference type="EMBL" id="LGLV01000014">
    <property type="protein sequence ID" value="OBZ93515.1"/>
    <property type="molecule type" value="Genomic_DNA"/>
</dbReference>
<dbReference type="OrthoDB" id="9796205at2"/>
<keyword evidence="6" id="KW-1185">Reference proteome</keyword>
<reference evidence="5 6" key="1">
    <citation type="journal article" date="2016" name="Syst. Appl. Microbiol.">
        <title>Pararhizobium polonicum sp. nov. isolated from tumors on stone fruit rootstocks.</title>
        <authorList>
            <person name="Pulawska J."/>
            <person name="Kuzmanovic N."/>
            <person name="Willems A."/>
            <person name="Pothier J.F."/>
        </authorList>
    </citation>
    <scope>NUCLEOTIDE SEQUENCE [LARGE SCALE GENOMIC DNA]</scope>
    <source>
        <strain evidence="5 6">F5.1</strain>
    </source>
</reference>
<comment type="similarity">
    <text evidence="1 3">Belongs to the DapA family.</text>
</comment>
<gene>
    <name evidence="5" type="ORF">ADU59_21985</name>
</gene>
<evidence type="ECO:0000256" key="2">
    <source>
        <dbReference type="ARBA" id="ARBA00023239"/>
    </source>
</evidence>
<evidence type="ECO:0000256" key="3">
    <source>
        <dbReference type="PIRNR" id="PIRNR001365"/>
    </source>
</evidence>
<feature type="binding site" evidence="4">
    <location>
        <position position="218"/>
    </location>
    <ligand>
        <name>pyruvate</name>
        <dbReference type="ChEBI" id="CHEBI:15361"/>
    </ligand>
</feature>
<evidence type="ECO:0000313" key="6">
    <source>
        <dbReference type="Proteomes" id="UP000093111"/>
    </source>
</evidence>
<dbReference type="STRING" id="1612624.ADU59_21985"/>
<dbReference type="InterPro" id="IPR002220">
    <property type="entry name" value="DapA-like"/>
</dbReference>